<organism evidence="11">
    <name type="scientific">uncultured alpha proteobacterium EB080_L58F04</name>
    <dbReference type="NCBI Taxonomy" id="710798"/>
    <lineage>
        <taxon>Bacteria</taxon>
        <taxon>Pseudomonadati</taxon>
        <taxon>Pseudomonadota</taxon>
        <taxon>Alphaproteobacteria</taxon>
        <taxon>environmental samples</taxon>
    </lineage>
</organism>
<evidence type="ECO:0000256" key="7">
    <source>
        <dbReference type="ARBA" id="ARBA00023235"/>
    </source>
</evidence>
<dbReference type="Pfam" id="PF01261">
    <property type="entry name" value="AP_endonuc_2"/>
    <property type="match status" value="1"/>
</dbReference>
<evidence type="ECO:0000256" key="6">
    <source>
        <dbReference type="ARBA" id="ARBA00023211"/>
    </source>
</evidence>
<dbReference type="PRINTS" id="PR00990">
    <property type="entry name" value="RIBOKINASE"/>
</dbReference>
<protein>
    <submittedName>
        <fullName evidence="11">Predicted sugar isomerase</fullName>
    </submittedName>
</protein>
<dbReference type="InterPro" id="IPR050337">
    <property type="entry name" value="L-rhamnose_isomerase"/>
</dbReference>
<dbReference type="SUPFAM" id="SSF51658">
    <property type="entry name" value="Xylose isomerase-like"/>
    <property type="match status" value="1"/>
</dbReference>
<dbReference type="GO" id="GO:0046872">
    <property type="term" value="F:metal ion binding"/>
    <property type="evidence" value="ECO:0007669"/>
    <property type="project" value="UniProtKB-KW"/>
</dbReference>
<evidence type="ECO:0000256" key="3">
    <source>
        <dbReference type="ARBA" id="ARBA00022679"/>
    </source>
</evidence>
<keyword evidence="2" id="KW-0963">Cytoplasm</keyword>
<keyword evidence="5" id="KW-0418">Kinase</keyword>
<proteinExistence type="predicted"/>
<dbReference type="PROSITE" id="PS51415">
    <property type="entry name" value="XYLOSE_ISOMERASE"/>
    <property type="match status" value="1"/>
</dbReference>
<dbReference type="Gene3D" id="3.20.20.150">
    <property type="entry name" value="Divalent-metal-dependent TIM barrel enzymes"/>
    <property type="match status" value="1"/>
</dbReference>
<dbReference type="GO" id="GO:0008740">
    <property type="term" value="F:L-rhamnose isomerase activity"/>
    <property type="evidence" value="ECO:0007669"/>
    <property type="project" value="TreeGrafter"/>
</dbReference>
<dbReference type="EMBL" id="GU474942">
    <property type="protein sequence ID" value="ADI20529.1"/>
    <property type="molecule type" value="Genomic_DNA"/>
</dbReference>
<keyword evidence="7 11" id="KW-0413">Isomerase</keyword>
<evidence type="ECO:0000256" key="4">
    <source>
        <dbReference type="ARBA" id="ARBA00022723"/>
    </source>
</evidence>
<evidence type="ECO:0000256" key="2">
    <source>
        <dbReference type="ARBA" id="ARBA00022490"/>
    </source>
</evidence>
<comment type="subcellular location">
    <subcellularLocation>
        <location evidence="1">Cytoplasm</location>
    </subcellularLocation>
</comment>
<dbReference type="Pfam" id="PF00294">
    <property type="entry name" value="PfkB"/>
    <property type="match status" value="1"/>
</dbReference>
<dbReference type="PANTHER" id="PTHR30268:SF0">
    <property type="entry name" value="L-RHAMNOSE ISOMERASE"/>
    <property type="match status" value="1"/>
</dbReference>
<dbReference type="GO" id="GO:0019324">
    <property type="term" value="P:L-lyxose metabolic process"/>
    <property type="evidence" value="ECO:0007669"/>
    <property type="project" value="TreeGrafter"/>
</dbReference>
<dbReference type="Gene3D" id="3.40.1190.20">
    <property type="match status" value="1"/>
</dbReference>
<dbReference type="SUPFAM" id="SSF53613">
    <property type="entry name" value="Ribokinase-like"/>
    <property type="match status" value="1"/>
</dbReference>
<keyword evidence="3" id="KW-0808">Transferase</keyword>
<dbReference type="AlphaFoldDB" id="E0Y1I8"/>
<dbReference type="InterPro" id="IPR036237">
    <property type="entry name" value="Xyl_isomerase-like_sf"/>
</dbReference>
<keyword evidence="6" id="KW-0464">Manganese</keyword>
<dbReference type="InterPro" id="IPR013022">
    <property type="entry name" value="Xyl_isomerase-like_TIM-brl"/>
</dbReference>
<evidence type="ECO:0000256" key="5">
    <source>
        <dbReference type="ARBA" id="ARBA00022777"/>
    </source>
</evidence>
<dbReference type="InterPro" id="IPR029056">
    <property type="entry name" value="Ribokinase-like"/>
</dbReference>
<evidence type="ECO:0000313" key="11">
    <source>
        <dbReference type="EMBL" id="ADI20529.1"/>
    </source>
</evidence>
<sequence length="438" mass="47994">MKTGSDIKFAGRLNAFKIGAEAYWPGKNKITTIDLLTRAATAGLNAADLNYPDHFADVSMQDLKHLFQDQQIVLNGLAMRYYTNPGFKLGAFTNPDPTVRRAAIDETKAGLDALAELGGSLMTLWMGQDGFDYSFQADYSKIWDDTVQAIAEVADHNPDIEIALEYKPNEPRAFALMPDGATTLLALKEIGRANTGVTLDFAHVLYADEMPAFAASLIARHSKLLGVHLNDGYGKWDNGLMVAAVHPIQTVELLVELQRLNYHGALYFDTFPDHSGLDPVAEAQSNIAAIHKLLPIAARLADKCRFAAGDCPARCAQCDAHRSGQPLRMTRLCVLGALHWDVLVQAPNLPQRDETVRGSEVAYDFGGKGGNQAVSAQRNGAETYFVGRLGQDEFGKSLLRVLLRVWLGSVAIAARCRGQWDERSDPGDGRRIRRGDRL</sequence>
<feature type="domain" description="Xylose isomerase-like TIM barrel" evidence="10">
    <location>
        <begin position="38"/>
        <end position="287"/>
    </location>
</feature>
<dbReference type="GO" id="GO:0019301">
    <property type="term" value="P:rhamnose catabolic process"/>
    <property type="evidence" value="ECO:0007669"/>
    <property type="project" value="TreeGrafter"/>
</dbReference>
<reference evidence="11" key="1">
    <citation type="journal article" date="2011" name="Environ. Microbiol.">
        <title>Time-series analyses of Monterey Bay coastal microbial picoplankton using a 'genome proxy' microarray.</title>
        <authorList>
            <person name="Rich V.I."/>
            <person name="Pham V.D."/>
            <person name="Eppley J."/>
            <person name="Shi Y."/>
            <person name="DeLong E.F."/>
        </authorList>
    </citation>
    <scope>NUCLEOTIDE SEQUENCE</scope>
</reference>
<keyword evidence="4" id="KW-0479">Metal-binding</keyword>
<name>E0Y1I8_9PROT</name>
<dbReference type="GO" id="GO:0009045">
    <property type="term" value="F:xylose isomerase activity"/>
    <property type="evidence" value="ECO:0007669"/>
    <property type="project" value="InterPro"/>
</dbReference>
<feature type="domain" description="Carbohydrate kinase PfkB" evidence="9">
    <location>
        <begin position="329"/>
        <end position="401"/>
    </location>
</feature>
<evidence type="ECO:0000259" key="10">
    <source>
        <dbReference type="Pfam" id="PF01261"/>
    </source>
</evidence>
<dbReference type="InterPro" id="IPR001998">
    <property type="entry name" value="Xylose_isomerase"/>
</dbReference>
<dbReference type="GO" id="GO:0016301">
    <property type="term" value="F:kinase activity"/>
    <property type="evidence" value="ECO:0007669"/>
    <property type="project" value="UniProtKB-KW"/>
</dbReference>
<evidence type="ECO:0000256" key="8">
    <source>
        <dbReference type="ARBA" id="ARBA00023277"/>
    </source>
</evidence>
<accession>E0Y1I8</accession>
<evidence type="ECO:0000259" key="9">
    <source>
        <dbReference type="Pfam" id="PF00294"/>
    </source>
</evidence>
<dbReference type="InterPro" id="IPR002139">
    <property type="entry name" value="Ribo/fructo_kinase"/>
</dbReference>
<dbReference type="PANTHER" id="PTHR30268">
    <property type="entry name" value="L-RHAMNOSE ISOMERASE"/>
    <property type="match status" value="1"/>
</dbReference>
<evidence type="ECO:0000256" key="1">
    <source>
        <dbReference type="ARBA" id="ARBA00004496"/>
    </source>
</evidence>
<keyword evidence="8" id="KW-0119">Carbohydrate metabolism</keyword>
<dbReference type="InterPro" id="IPR011611">
    <property type="entry name" value="PfkB_dom"/>
</dbReference>